<organism evidence="1 2">
    <name type="scientific">Botrytis porri</name>
    <dbReference type="NCBI Taxonomy" id="87229"/>
    <lineage>
        <taxon>Eukaryota</taxon>
        <taxon>Fungi</taxon>
        <taxon>Dikarya</taxon>
        <taxon>Ascomycota</taxon>
        <taxon>Pezizomycotina</taxon>
        <taxon>Leotiomycetes</taxon>
        <taxon>Helotiales</taxon>
        <taxon>Sclerotiniaceae</taxon>
        <taxon>Botrytis</taxon>
    </lineage>
</organism>
<evidence type="ECO:0000313" key="2">
    <source>
        <dbReference type="Proteomes" id="UP000297280"/>
    </source>
</evidence>
<dbReference type="Proteomes" id="UP000297280">
    <property type="component" value="Unassembled WGS sequence"/>
</dbReference>
<sequence length="74" mass="8563">MLKQFAMWEPNTIKPHSSAAEYAIYLFGRIQLVRKIYIKTANMKWATVLINWDTSDKTYELQALGLSNERAVSP</sequence>
<protein>
    <submittedName>
        <fullName evidence="1">Uncharacterized protein</fullName>
    </submittedName>
</protein>
<dbReference type="AlphaFoldDB" id="A0A4Z1L7B2"/>
<reference evidence="1 2" key="1">
    <citation type="submission" date="2017-12" db="EMBL/GenBank/DDBJ databases">
        <title>Comparative genomics of Botrytis spp.</title>
        <authorList>
            <person name="Valero-Jimenez C.A."/>
            <person name="Tapia P."/>
            <person name="Veloso J."/>
            <person name="Silva-Moreno E."/>
            <person name="Staats M."/>
            <person name="Valdes J.H."/>
            <person name="Van Kan J.A.L."/>
        </authorList>
    </citation>
    <scope>NUCLEOTIDE SEQUENCE [LARGE SCALE GENOMIC DNA]</scope>
    <source>
        <strain evidence="1 2">MUCL3349</strain>
    </source>
</reference>
<comment type="caution">
    <text evidence="1">The sequence shown here is derived from an EMBL/GenBank/DDBJ whole genome shotgun (WGS) entry which is preliminary data.</text>
</comment>
<keyword evidence="2" id="KW-1185">Reference proteome</keyword>
<dbReference type="EMBL" id="PQXO01000001">
    <property type="protein sequence ID" value="TGO92543.1"/>
    <property type="molecule type" value="Genomic_DNA"/>
</dbReference>
<evidence type="ECO:0000313" key="1">
    <source>
        <dbReference type="EMBL" id="TGO92543.1"/>
    </source>
</evidence>
<proteinExistence type="predicted"/>
<name>A0A4Z1L7B2_9HELO</name>
<gene>
    <name evidence="1" type="ORF">BPOR_0001g00280</name>
</gene>
<accession>A0A4Z1L7B2</accession>